<dbReference type="GO" id="GO:0003735">
    <property type="term" value="F:structural constituent of ribosome"/>
    <property type="evidence" value="ECO:0007669"/>
    <property type="project" value="InterPro"/>
</dbReference>
<dbReference type="GO" id="GO:1990904">
    <property type="term" value="C:ribonucleoprotein complex"/>
    <property type="evidence" value="ECO:0007669"/>
    <property type="project" value="UniProtKB-KW"/>
</dbReference>
<organism evidence="6 7">
    <name type="scientific">Leucosporidium creatinivorum</name>
    <dbReference type="NCBI Taxonomy" id="106004"/>
    <lineage>
        <taxon>Eukaryota</taxon>
        <taxon>Fungi</taxon>
        <taxon>Dikarya</taxon>
        <taxon>Basidiomycota</taxon>
        <taxon>Pucciniomycotina</taxon>
        <taxon>Microbotryomycetes</taxon>
        <taxon>Leucosporidiales</taxon>
        <taxon>Leucosporidium</taxon>
    </lineage>
</organism>
<dbReference type="Pfam" id="PF00573">
    <property type="entry name" value="Ribosomal_L4"/>
    <property type="match status" value="1"/>
</dbReference>
<dbReference type="InParanoid" id="A0A1Y2F8P3"/>
<evidence type="ECO:0000313" key="6">
    <source>
        <dbReference type="EMBL" id="ORY80282.1"/>
    </source>
</evidence>
<evidence type="ECO:0000313" key="7">
    <source>
        <dbReference type="Proteomes" id="UP000193467"/>
    </source>
</evidence>
<dbReference type="Gene3D" id="3.40.1370.10">
    <property type="match status" value="1"/>
</dbReference>
<proteinExistence type="inferred from homology"/>
<dbReference type="HAMAP" id="MF_01328_B">
    <property type="entry name" value="Ribosomal_uL4_B"/>
    <property type="match status" value="1"/>
</dbReference>
<comment type="similarity">
    <text evidence="1">Belongs to the universal ribosomal protein uL4 family.</text>
</comment>
<dbReference type="InterPro" id="IPR002136">
    <property type="entry name" value="Ribosomal_uL4"/>
</dbReference>
<feature type="compositionally biased region" description="Low complexity" evidence="5">
    <location>
        <begin position="45"/>
        <end position="55"/>
    </location>
</feature>
<keyword evidence="3" id="KW-0687">Ribonucleoprotein</keyword>
<dbReference type="GO" id="GO:0006412">
    <property type="term" value="P:translation"/>
    <property type="evidence" value="ECO:0007669"/>
    <property type="project" value="InterPro"/>
</dbReference>
<comment type="caution">
    <text evidence="6">The sequence shown here is derived from an EMBL/GenBank/DDBJ whole genome shotgun (WGS) entry which is preliminary data.</text>
</comment>
<evidence type="ECO:0000256" key="3">
    <source>
        <dbReference type="ARBA" id="ARBA00023274"/>
    </source>
</evidence>
<evidence type="ECO:0000256" key="4">
    <source>
        <dbReference type="ARBA" id="ARBA00040565"/>
    </source>
</evidence>
<dbReference type="SUPFAM" id="SSF52166">
    <property type="entry name" value="Ribosomal protein L4"/>
    <property type="match status" value="1"/>
</dbReference>
<name>A0A1Y2F8P3_9BASI</name>
<dbReference type="PANTHER" id="PTHR10746:SF6">
    <property type="entry name" value="LARGE RIBOSOMAL SUBUNIT PROTEIN UL4M"/>
    <property type="match status" value="1"/>
</dbReference>
<dbReference type="Proteomes" id="UP000193467">
    <property type="component" value="Unassembled WGS sequence"/>
</dbReference>
<dbReference type="InterPro" id="IPR013005">
    <property type="entry name" value="Ribosomal_uL4-like"/>
</dbReference>
<feature type="region of interest" description="Disordered" evidence="5">
    <location>
        <begin position="134"/>
        <end position="181"/>
    </location>
</feature>
<evidence type="ECO:0000256" key="5">
    <source>
        <dbReference type="SAM" id="MobiDB-lite"/>
    </source>
</evidence>
<evidence type="ECO:0000256" key="2">
    <source>
        <dbReference type="ARBA" id="ARBA00022980"/>
    </source>
</evidence>
<dbReference type="InterPro" id="IPR023574">
    <property type="entry name" value="Ribosomal_uL4_dom_sf"/>
</dbReference>
<gene>
    <name evidence="6" type="ORF">BCR35DRAFT_291391</name>
</gene>
<dbReference type="AlphaFoldDB" id="A0A1Y2F8P3"/>
<keyword evidence="7" id="KW-1185">Reference proteome</keyword>
<sequence length="348" mass="37630">MSLLLRSRALRPSAFASSVRSLATTVESSAPVDAPAAAAAPVAEASTSAAPTAELSARRVPLPTTPPPTPYHPYVHVPLLQLFRSPSSSSTSSAPSSVIPLPSPLFNVPSRPSLLHKIIIAHLSSLRAGTASTKNRSEVNYSGKKTRPQKGTGGARLGSRGSPMLVGGGRAFGPRPKGPDGWKRKINRKEEQLGLRVALSEKWRTGRLSVVDKLAMEEPSTRLLKEKLAGRQWQDTLFIGADTPVPSAGLRSFELACGNLPDVAFLDNAEDINVWEVVKRKNVVLELEAVDQLIARIDPEGPWALEEGLEEWEFEEGEEAEWDEAVAAEELEAELMESEKEIQGEARQ</sequence>
<dbReference type="NCBIfam" id="TIGR03953">
    <property type="entry name" value="rplD_bact"/>
    <property type="match status" value="1"/>
</dbReference>
<dbReference type="EMBL" id="MCGR01000025">
    <property type="protein sequence ID" value="ORY80282.1"/>
    <property type="molecule type" value="Genomic_DNA"/>
</dbReference>
<protein>
    <recommendedName>
        <fullName evidence="4">Large ribosomal subunit protein uL4m</fullName>
    </recommendedName>
</protein>
<dbReference type="OrthoDB" id="275876at2759"/>
<evidence type="ECO:0000256" key="1">
    <source>
        <dbReference type="ARBA" id="ARBA00010528"/>
    </source>
</evidence>
<feature type="region of interest" description="Disordered" evidence="5">
    <location>
        <begin position="45"/>
        <end position="69"/>
    </location>
</feature>
<dbReference type="GO" id="GO:0005840">
    <property type="term" value="C:ribosome"/>
    <property type="evidence" value="ECO:0007669"/>
    <property type="project" value="UniProtKB-KW"/>
</dbReference>
<reference evidence="6 7" key="1">
    <citation type="submission" date="2016-07" db="EMBL/GenBank/DDBJ databases">
        <title>Pervasive Adenine N6-methylation of Active Genes in Fungi.</title>
        <authorList>
            <consortium name="DOE Joint Genome Institute"/>
            <person name="Mondo S.J."/>
            <person name="Dannebaum R.O."/>
            <person name="Kuo R.C."/>
            <person name="Labutti K."/>
            <person name="Haridas S."/>
            <person name="Kuo A."/>
            <person name="Salamov A."/>
            <person name="Ahrendt S.R."/>
            <person name="Lipzen A."/>
            <person name="Sullivan W."/>
            <person name="Andreopoulos W.B."/>
            <person name="Clum A."/>
            <person name="Lindquist E."/>
            <person name="Daum C."/>
            <person name="Ramamoorthy G.K."/>
            <person name="Gryganskyi A."/>
            <person name="Culley D."/>
            <person name="Magnuson J.K."/>
            <person name="James T.Y."/>
            <person name="O'Malley M.A."/>
            <person name="Stajich J.E."/>
            <person name="Spatafora J.W."/>
            <person name="Visel A."/>
            <person name="Grigoriev I.V."/>
        </authorList>
    </citation>
    <scope>NUCLEOTIDE SEQUENCE [LARGE SCALE GENOMIC DNA]</scope>
    <source>
        <strain evidence="6 7">62-1032</strain>
    </source>
</reference>
<dbReference type="STRING" id="106004.A0A1Y2F8P3"/>
<accession>A0A1Y2F8P3</accession>
<dbReference type="PANTHER" id="PTHR10746">
    <property type="entry name" value="50S RIBOSOMAL PROTEIN L4"/>
    <property type="match status" value="1"/>
</dbReference>
<keyword evidence="2 6" id="KW-0689">Ribosomal protein</keyword>